<evidence type="ECO:0000256" key="3">
    <source>
        <dbReference type="ARBA" id="ARBA00022898"/>
    </source>
</evidence>
<dbReference type="InterPro" id="IPR050106">
    <property type="entry name" value="HistidinolP_aminotransfase"/>
</dbReference>
<dbReference type="Pfam" id="PF00155">
    <property type="entry name" value="Aminotran_1_2"/>
    <property type="match status" value="1"/>
</dbReference>
<reference evidence="5 6" key="1">
    <citation type="submission" date="2018-05" db="EMBL/GenBank/DDBJ databases">
        <title>Brachybacterium sp. M1HQ-2T, whole genome shotgun sequence.</title>
        <authorList>
            <person name="Tuo L."/>
        </authorList>
    </citation>
    <scope>NUCLEOTIDE SEQUENCE [LARGE SCALE GENOMIC DNA]</scope>
    <source>
        <strain evidence="5 6">M1HQ-2</strain>
    </source>
</reference>
<keyword evidence="3" id="KW-0663">Pyridoxal phosphate</keyword>
<keyword evidence="2 5" id="KW-0808">Transferase</keyword>
<dbReference type="SUPFAM" id="SSF53383">
    <property type="entry name" value="PLP-dependent transferases"/>
    <property type="match status" value="1"/>
</dbReference>
<evidence type="ECO:0000259" key="4">
    <source>
        <dbReference type="Pfam" id="PF00155"/>
    </source>
</evidence>
<dbReference type="InterPro" id="IPR015421">
    <property type="entry name" value="PyrdxlP-dep_Trfase_major"/>
</dbReference>
<dbReference type="GO" id="GO:0030170">
    <property type="term" value="F:pyridoxal phosphate binding"/>
    <property type="evidence" value="ECO:0007669"/>
    <property type="project" value="InterPro"/>
</dbReference>
<dbReference type="InterPro" id="IPR015422">
    <property type="entry name" value="PyrdxlP-dep_Trfase_small"/>
</dbReference>
<dbReference type="GO" id="GO:0008483">
    <property type="term" value="F:transaminase activity"/>
    <property type="evidence" value="ECO:0007669"/>
    <property type="project" value="UniProtKB-KW"/>
</dbReference>
<dbReference type="InterPro" id="IPR015424">
    <property type="entry name" value="PyrdxlP-dep_Trfase"/>
</dbReference>
<dbReference type="Gene3D" id="3.40.640.10">
    <property type="entry name" value="Type I PLP-dependent aspartate aminotransferase-like (Major domain)"/>
    <property type="match status" value="1"/>
</dbReference>
<keyword evidence="6" id="KW-1185">Reference proteome</keyword>
<dbReference type="AlphaFoldDB" id="A0A2U2RL86"/>
<proteinExistence type="predicted"/>
<organism evidence="5 6">
    <name type="scientific">Brachybacterium endophyticum</name>
    <dbReference type="NCBI Taxonomy" id="2182385"/>
    <lineage>
        <taxon>Bacteria</taxon>
        <taxon>Bacillati</taxon>
        <taxon>Actinomycetota</taxon>
        <taxon>Actinomycetes</taxon>
        <taxon>Micrococcales</taxon>
        <taxon>Dermabacteraceae</taxon>
        <taxon>Brachybacterium</taxon>
    </lineage>
</organism>
<dbReference type="Proteomes" id="UP000245590">
    <property type="component" value="Unassembled WGS sequence"/>
</dbReference>
<evidence type="ECO:0000256" key="2">
    <source>
        <dbReference type="ARBA" id="ARBA00022679"/>
    </source>
</evidence>
<evidence type="ECO:0000313" key="5">
    <source>
        <dbReference type="EMBL" id="PWH06544.1"/>
    </source>
</evidence>
<dbReference type="CDD" id="cd00609">
    <property type="entry name" value="AAT_like"/>
    <property type="match status" value="1"/>
</dbReference>
<name>A0A2U2RL86_9MICO</name>
<dbReference type="NCBIfam" id="NF002878">
    <property type="entry name" value="PRK03321.1"/>
    <property type="match status" value="1"/>
</dbReference>
<dbReference type="EMBL" id="QFKX01000002">
    <property type="protein sequence ID" value="PWH06544.1"/>
    <property type="molecule type" value="Genomic_DNA"/>
</dbReference>
<accession>A0A2U2RL86</accession>
<dbReference type="Gene3D" id="3.90.1150.10">
    <property type="entry name" value="Aspartate Aminotransferase, domain 1"/>
    <property type="match status" value="1"/>
</dbReference>
<evidence type="ECO:0000313" key="6">
    <source>
        <dbReference type="Proteomes" id="UP000245590"/>
    </source>
</evidence>
<dbReference type="PANTHER" id="PTHR43643">
    <property type="entry name" value="HISTIDINOL-PHOSPHATE AMINOTRANSFERASE 2"/>
    <property type="match status" value="1"/>
</dbReference>
<dbReference type="RefSeq" id="WP_109275137.1">
    <property type="nucleotide sequence ID" value="NZ_QFKX01000002.1"/>
</dbReference>
<feature type="domain" description="Aminotransferase class I/classII large" evidence="4">
    <location>
        <begin position="45"/>
        <end position="364"/>
    </location>
</feature>
<comment type="caution">
    <text evidence="5">The sequence shown here is derived from an EMBL/GenBank/DDBJ whole genome shotgun (WGS) entry which is preliminary data.</text>
</comment>
<dbReference type="PANTHER" id="PTHR43643:SF3">
    <property type="entry name" value="HISTIDINOL-PHOSPHATE AMINOTRANSFERASE"/>
    <property type="match status" value="1"/>
</dbReference>
<dbReference type="InterPro" id="IPR024892">
    <property type="entry name" value="ArAT"/>
</dbReference>
<sequence length="383" mass="41412">MLETPPETRPQAPAENIRLRAALESLPAYVPGRPAPEDGIRRYKVSSNESPFEPLPQVLEAVARATEHANLYPDMGAAELRSAIAEHHTTRHLRIGPENIALSTGSVAVSGDLVRALVDQGDEVIYAWRSFEAYPILVRSHGGVDVQVPLTADHEHDLPAMAAAITDRTRLIILCTPNNPTGPALTTAQIEAFLERVPEHVVVALDEAYREFVDPVQVADTARLFAQHGNVVLLRTFSKMQGIAGLRIGYAVAHSRLAAALGQVTVPFGASSIAQAAALSTFDPDAAAELDHRAAWIRGERARMLQVLAAQGWDLPDSQGNFVYFPLGERSAEFTAFADARGLVVRAYGTDGVRVTVATREADDLLLAIAQEWRTAQEDATGE</sequence>
<evidence type="ECO:0000256" key="1">
    <source>
        <dbReference type="ARBA" id="ARBA00022576"/>
    </source>
</evidence>
<gene>
    <name evidence="5" type="ORF">DEO23_06190</name>
</gene>
<dbReference type="OrthoDB" id="9809616at2"/>
<dbReference type="InterPro" id="IPR004839">
    <property type="entry name" value="Aminotransferase_I/II_large"/>
</dbReference>
<keyword evidence="1 5" id="KW-0032">Aminotransferase</keyword>
<protein>
    <submittedName>
        <fullName evidence="5">Aminotransferase</fullName>
    </submittedName>
</protein>